<sequence length="89" mass="10364">MKYPYITINVEYDPNEREEDMDFDNVLDEIAKKHGGEHSGGGFMLSTGMRDQDFDFSDLKQAHKFALAVKRFKEVNMITSHCMLHDNDF</sequence>
<proteinExistence type="predicted"/>
<gene>
    <name evidence="1" type="ORF">LCGC14_0629180</name>
</gene>
<reference evidence="1" key="1">
    <citation type="journal article" date="2015" name="Nature">
        <title>Complex archaea that bridge the gap between prokaryotes and eukaryotes.</title>
        <authorList>
            <person name="Spang A."/>
            <person name="Saw J.H."/>
            <person name="Jorgensen S.L."/>
            <person name="Zaremba-Niedzwiedzka K."/>
            <person name="Martijn J."/>
            <person name="Lind A.E."/>
            <person name="van Eijk R."/>
            <person name="Schleper C."/>
            <person name="Guy L."/>
            <person name="Ettema T.J."/>
        </authorList>
    </citation>
    <scope>NUCLEOTIDE SEQUENCE</scope>
</reference>
<comment type="caution">
    <text evidence="1">The sequence shown here is derived from an EMBL/GenBank/DDBJ whole genome shotgun (WGS) entry which is preliminary data.</text>
</comment>
<dbReference type="AlphaFoldDB" id="A0A0F9R7P7"/>
<name>A0A0F9R7P7_9ZZZZ</name>
<evidence type="ECO:0000313" key="1">
    <source>
        <dbReference type="EMBL" id="KKN50799.1"/>
    </source>
</evidence>
<organism evidence="1">
    <name type="scientific">marine sediment metagenome</name>
    <dbReference type="NCBI Taxonomy" id="412755"/>
    <lineage>
        <taxon>unclassified sequences</taxon>
        <taxon>metagenomes</taxon>
        <taxon>ecological metagenomes</taxon>
    </lineage>
</organism>
<accession>A0A0F9R7P7</accession>
<protein>
    <submittedName>
        <fullName evidence="1">Uncharacterized protein</fullName>
    </submittedName>
</protein>
<dbReference type="EMBL" id="LAZR01001095">
    <property type="protein sequence ID" value="KKN50799.1"/>
    <property type="molecule type" value="Genomic_DNA"/>
</dbReference>